<accession>A0ABU5MTZ7</accession>
<keyword evidence="2" id="KW-1185">Reference proteome</keyword>
<name>A0ABU5MTZ7_9BACT</name>
<dbReference type="RefSeq" id="WP_322607417.1">
    <property type="nucleotide sequence ID" value="NZ_JARVCO010000002.1"/>
</dbReference>
<dbReference type="EMBL" id="JARVCO010000002">
    <property type="protein sequence ID" value="MDZ8117617.1"/>
    <property type="molecule type" value="Genomic_DNA"/>
</dbReference>
<proteinExistence type="predicted"/>
<dbReference type="Proteomes" id="UP001290861">
    <property type="component" value="Unassembled WGS sequence"/>
</dbReference>
<sequence length="245" mass="26524">MNKYHLVSAVLFSVSMVWGETSLFSEKGGFQSGNLNGQQGWISEAGYIDTDAEAFILSPDIWKSSFCGDTVNMLKNTSCTVSADFSFTVSGKGGSDIFSLLVNNQPKGAGCLRGLFARTPRSDKYKFGFKTTENKLYLSDPVPAAKMGLANSDVSDRLIMNMTMKKGETSAGWKIQVELLNARTGALLSKLTESDIKLSDSFFSADLYGGFSSSRGDSETGTCNRSVHLFSFDGDQDTATLSFIL</sequence>
<comment type="caution">
    <text evidence="1">The sequence shown here is derived from an EMBL/GenBank/DDBJ whole genome shotgun (WGS) entry which is preliminary data.</text>
</comment>
<reference evidence="1 2" key="1">
    <citation type="journal article" date="2024" name="Appl. Environ. Microbiol.">
        <title>Pontiella agarivorans sp. nov., a novel marine anaerobic bacterium capable of degrading macroalgal polysaccharides and fixing nitrogen.</title>
        <authorList>
            <person name="Liu N."/>
            <person name="Kivenson V."/>
            <person name="Peng X."/>
            <person name="Cui Z."/>
            <person name="Lankiewicz T.S."/>
            <person name="Gosselin K.M."/>
            <person name="English C.J."/>
            <person name="Blair E.M."/>
            <person name="O'Malley M.A."/>
            <person name="Valentine D.L."/>
        </authorList>
    </citation>
    <scope>NUCLEOTIDE SEQUENCE [LARGE SCALE GENOMIC DNA]</scope>
    <source>
        <strain evidence="1 2">NLcol2</strain>
    </source>
</reference>
<gene>
    <name evidence="1" type="ORF">P9H32_03180</name>
</gene>
<evidence type="ECO:0000313" key="2">
    <source>
        <dbReference type="Proteomes" id="UP001290861"/>
    </source>
</evidence>
<evidence type="ECO:0000313" key="1">
    <source>
        <dbReference type="EMBL" id="MDZ8117617.1"/>
    </source>
</evidence>
<organism evidence="1 2">
    <name type="scientific">Pontiella agarivorans</name>
    <dbReference type="NCBI Taxonomy" id="3038953"/>
    <lineage>
        <taxon>Bacteria</taxon>
        <taxon>Pseudomonadati</taxon>
        <taxon>Kiritimatiellota</taxon>
        <taxon>Kiritimatiellia</taxon>
        <taxon>Kiritimatiellales</taxon>
        <taxon>Pontiellaceae</taxon>
        <taxon>Pontiella</taxon>
    </lineage>
</organism>
<protein>
    <submittedName>
        <fullName evidence="1">Uncharacterized protein</fullName>
    </submittedName>
</protein>